<organism evidence="2 3">
    <name type="scientific">Panicum virgatum</name>
    <name type="common">Blackwell switchgrass</name>
    <dbReference type="NCBI Taxonomy" id="38727"/>
    <lineage>
        <taxon>Eukaryota</taxon>
        <taxon>Viridiplantae</taxon>
        <taxon>Streptophyta</taxon>
        <taxon>Embryophyta</taxon>
        <taxon>Tracheophyta</taxon>
        <taxon>Spermatophyta</taxon>
        <taxon>Magnoliopsida</taxon>
        <taxon>Liliopsida</taxon>
        <taxon>Poales</taxon>
        <taxon>Poaceae</taxon>
        <taxon>PACMAD clade</taxon>
        <taxon>Panicoideae</taxon>
        <taxon>Panicodae</taxon>
        <taxon>Paniceae</taxon>
        <taxon>Panicinae</taxon>
        <taxon>Panicum</taxon>
        <taxon>Panicum sect. Hiantes</taxon>
    </lineage>
</organism>
<dbReference type="EMBL" id="CM029042">
    <property type="protein sequence ID" value="KAG2620153.1"/>
    <property type="molecule type" value="Genomic_DNA"/>
</dbReference>
<gene>
    <name evidence="2" type="ORF">PVAP13_3NG157600</name>
</gene>
<reference evidence="2" key="1">
    <citation type="submission" date="2020-05" db="EMBL/GenBank/DDBJ databases">
        <title>WGS assembly of Panicum virgatum.</title>
        <authorList>
            <person name="Lovell J.T."/>
            <person name="Jenkins J."/>
            <person name="Shu S."/>
            <person name="Juenger T.E."/>
            <person name="Schmutz J."/>
        </authorList>
    </citation>
    <scope>NUCLEOTIDE SEQUENCE</scope>
    <source>
        <strain evidence="2">AP13</strain>
    </source>
</reference>
<evidence type="ECO:0000313" key="2">
    <source>
        <dbReference type="EMBL" id="KAG2620153.1"/>
    </source>
</evidence>
<protein>
    <submittedName>
        <fullName evidence="2">Uncharacterized protein</fullName>
    </submittedName>
</protein>
<name>A0A8T0UGX9_PANVG</name>
<keyword evidence="3" id="KW-1185">Reference proteome</keyword>
<feature type="compositionally biased region" description="Pro residues" evidence="1">
    <location>
        <begin position="1"/>
        <end position="20"/>
    </location>
</feature>
<sequence>MQSPPPPVAPCTPPPRPSAPPQENQTSMAGPRRSSEGAIGARPQLLACLQPSWTLELPAAGGRRSDLSGGQENSDQSIRDRSLQRRLSIRTSAAGTRPGGPFRVCMSGIQHTAGQWHVLLATGIFALAARGRNRFEPVLPATRKSTHSLPAGGCSCLCHCNHRRNQRMGYGPIKNYKGILV</sequence>
<feature type="region of interest" description="Disordered" evidence="1">
    <location>
        <begin position="1"/>
        <end position="41"/>
    </location>
</feature>
<dbReference type="AlphaFoldDB" id="A0A8T0UGX9"/>
<feature type="region of interest" description="Disordered" evidence="1">
    <location>
        <begin position="60"/>
        <end position="84"/>
    </location>
</feature>
<evidence type="ECO:0000256" key="1">
    <source>
        <dbReference type="SAM" id="MobiDB-lite"/>
    </source>
</evidence>
<evidence type="ECO:0000313" key="3">
    <source>
        <dbReference type="Proteomes" id="UP000823388"/>
    </source>
</evidence>
<proteinExistence type="predicted"/>
<dbReference type="Proteomes" id="UP000823388">
    <property type="component" value="Chromosome 3N"/>
</dbReference>
<accession>A0A8T0UGX9</accession>
<comment type="caution">
    <text evidence="2">The sequence shown here is derived from an EMBL/GenBank/DDBJ whole genome shotgun (WGS) entry which is preliminary data.</text>
</comment>